<feature type="transmembrane region" description="Helical" evidence="1">
    <location>
        <begin position="192"/>
        <end position="213"/>
    </location>
</feature>
<dbReference type="EMBL" id="JASJOS010000011">
    <property type="protein sequence ID" value="MDJ1483390.1"/>
    <property type="molecule type" value="Genomic_DNA"/>
</dbReference>
<dbReference type="InterPro" id="IPR050640">
    <property type="entry name" value="Bact_2-comp_sensor_kinase"/>
</dbReference>
<keyword evidence="1" id="KW-1133">Transmembrane helix</keyword>
<comment type="caution">
    <text evidence="3">The sequence shown here is derived from an EMBL/GenBank/DDBJ whole genome shotgun (WGS) entry which is preliminary data.</text>
</comment>
<accession>A0AAE3QQC3</accession>
<proteinExistence type="predicted"/>
<keyword evidence="3" id="KW-0418">Kinase</keyword>
<feature type="transmembrane region" description="Helical" evidence="1">
    <location>
        <begin position="108"/>
        <end position="128"/>
    </location>
</feature>
<keyword evidence="3" id="KW-0808">Transferase</keyword>
<evidence type="ECO:0000313" key="3">
    <source>
        <dbReference type="EMBL" id="MDJ1483390.1"/>
    </source>
</evidence>
<dbReference type="InterPro" id="IPR036259">
    <property type="entry name" value="MFS_trans_sf"/>
</dbReference>
<dbReference type="GO" id="GO:0016020">
    <property type="term" value="C:membrane"/>
    <property type="evidence" value="ECO:0007669"/>
    <property type="project" value="InterPro"/>
</dbReference>
<evidence type="ECO:0000313" key="4">
    <source>
        <dbReference type="Proteomes" id="UP001241110"/>
    </source>
</evidence>
<dbReference type="AlphaFoldDB" id="A0AAE3QQC3"/>
<feature type="transmembrane region" description="Helical" evidence="1">
    <location>
        <begin position="12"/>
        <end position="28"/>
    </location>
</feature>
<dbReference type="Proteomes" id="UP001241110">
    <property type="component" value="Unassembled WGS sequence"/>
</dbReference>
<feature type="transmembrane region" description="Helical" evidence="1">
    <location>
        <begin position="156"/>
        <end position="180"/>
    </location>
</feature>
<feature type="domain" description="Signal transduction histidine kinase internal region" evidence="2">
    <location>
        <begin position="341"/>
        <end position="419"/>
    </location>
</feature>
<dbReference type="SUPFAM" id="SSF103473">
    <property type="entry name" value="MFS general substrate transporter"/>
    <property type="match status" value="1"/>
</dbReference>
<dbReference type="GO" id="GO:0000155">
    <property type="term" value="F:phosphorelay sensor kinase activity"/>
    <property type="evidence" value="ECO:0007669"/>
    <property type="project" value="InterPro"/>
</dbReference>
<feature type="transmembrane region" description="Helical" evidence="1">
    <location>
        <begin position="68"/>
        <end position="88"/>
    </location>
</feature>
<dbReference type="PANTHER" id="PTHR34220:SF7">
    <property type="entry name" value="SENSOR HISTIDINE KINASE YPDA"/>
    <property type="match status" value="1"/>
</dbReference>
<dbReference type="Gene3D" id="3.30.565.10">
    <property type="entry name" value="Histidine kinase-like ATPase, C-terminal domain"/>
    <property type="match status" value="1"/>
</dbReference>
<sequence>MHTFNKVRFYEALFIFIATIIYLVRRYFEEYQNLFKFLSEPELQGGVAYPESQGGISFQMSEIEGYNFGVNTCLPIAGCTIFFVAAWYVFHYHTFPKIKEAQQDDKTFIFLVMTLVLAGAGVFVYLYFRQFPQYYRDENGNVIGAGAYSLYRQRNVISSTVVMLTIIGYYECVAQLYYYIHTKLNEDQKGNQVYIGYFLLICLASLILGFALIGEVPEFLFDMPMENLADGTFRYFFYMLVLGLLVFILQKFCYDRLLPAIQHSAWNLVIQYLVIYFIICIAGTAMTWIAANDFDLEISRNKRIVAILAILLIAPLVIMYLRQVFTKEKIQLQTQISHKSAELIALRLQINPHFLFNALNTLYAAALRENAEKTSDGIQKLGDMMRFMLHENNQERIPLTKETEYLYNYIAIQRMRLDESHPIEIRVNIQQPDKEIYIAPMLLNPFVENAFKHGISFRQPSWIYITLTLDATHLYFKVHNSMHAKLENDPEENKSGVGLENVRKRLELLYPDRYTLNIEQSGQDYFASLVLRYW</sequence>
<keyword evidence="1" id="KW-0472">Membrane</keyword>
<evidence type="ECO:0000259" key="2">
    <source>
        <dbReference type="Pfam" id="PF06580"/>
    </source>
</evidence>
<reference evidence="3" key="1">
    <citation type="submission" date="2023-05" db="EMBL/GenBank/DDBJ databases">
        <authorList>
            <person name="Zhang X."/>
        </authorList>
    </citation>
    <scope>NUCLEOTIDE SEQUENCE</scope>
    <source>
        <strain evidence="3">YF14B1</strain>
    </source>
</reference>
<organism evidence="3 4">
    <name type="scientific">Xanthocytophaga flava</name>
    <dbReference type="NCBI Taxonomy" id="3048013"/>
    <lineage>
        <taxon>Bacteria</taxon>
        <taxon>Pseudomonadati</taxon>
        <taxon>Bacteroidota</taxon>
        <taxon>Cytophagia</taxon>
        <taxon>Cytophagales</taxon>
        <taxon>Rhodocytophagaceae</taxon>
        <taxon>Xanthocytophaga</taxon>
    </lineage>
</organism>
<gene>
    <name evidence="3" type="ORF">QNI16_23020</name>
</gene>
<dbReference type="RefSeq" id="WP_313983168.1">
    <property type="nucleotide sequence ID" value="NZ_JASJOS010000011.1"/>
</dbReference>
<feature type="transmembrane region" description="Helical" evidence="1">
    <location>
        <begin position="303"/>
        <end position="321"/>
    </location>
</feature>
<keyword evidence="1" id="KW-0812">Transmembrane</keyword>
<protein>
    <submittedName>
        <fullName evidence="3">Histidine kinase</fullName>
    </submittedName>
</protein>
<dbReference type="PANTHER" id="PTHR34220">
    <property type="entry name" value="SENSOR HISTIDINE KINASE YPDA"/>
    <property type="match status" value="1"/>
</dbReference>
<evidence type="ECO:0000256" key="1">
    <source>
        <dbReference type="SAM" id="Phobius"/>
    </source>
</evidence>
<dbReference type="InterPro" id="IPR036890">
    <property type="entry name" value="HATPase_C_sf"/>
</dbReference>
<feature type="transmembrane region" description="Helical" evidence="1">
    <location>
        <begin position="266"/>
        <end position="291"/>
    </location>
</feature>
<dbReference type="SUPFAM" id="SSF55874">
    <property type="entry name" value="ATPase domain of HSP90 chaperone/DNA topoisomerase II/histidine kinase"/>
    <property type="match status" value="1"/>
</dbReference>
<feature type="transmembrane region" description="Helical" evidence="1">
    <location>
        <begin position="233"/>
        <end position="254"/>
    </location>
</feature>
<name>A0AAE3QQC3_9BACT</name>
<dbReference type="Pfam" id="PF06580">
    <property type="entry name" value="His_kinase"/>
    <property type="match status" value="1"/>
</dbReference>
<dbReference type="InterPro" id="IPR010559">
    <property type="entry name" value="Sig_transdc_His_kin_internal"/>
</dbReference>